<evidence type="ECO:0000256" key="2">
    <source>
        <dbReference type="SAM" id="SignalP"/>
    </source>
</evidence>
<sequence length="271" mass="26671">MRWMAFLLLICLSAAAASAGQPREKQRSLVRLLQSSGSGSAATTATGSSSGSTATTATGSSGTATTATGSGSGSAATTATGSGSGGTATTATGSSGTATTTGSGSGTATMTTSSGSNKCDQCNSCQCDDNCDCIATASSMQESPRPIDTGFPYNGPCLQDGAVCDVKIPTGPLVPGGSIPVTPSCIHCCKAATFWADATHHCGVEPCWPDGTVCLAGTTCSQCCNTARDALGTKCGGNCWGAGTVCGAGTTCNYCCNGYSWQLSKFFTACN</sequence>
<comment type="caution">
    <text evidence="3">The sequence shown here is derived from an EMBL/GenBank/DDBJ whole genome shotgun (WGS) entry which is preliminary data.</text>
</comment>
<protein>
    <submittedName>
        <fullName evidence="3">Uncharacterized protein</fullName>
    </submittedName>
</protein>
<evidence type="ECO:0000256" key="1">
    <source>
        <dbReference type="SAM" id="MobiDB-lite"/>
    </source>
</evidence>
<evidence type="ECO:0000313" key="4">
    <source>
        <dbReference type="Proteomes" id="UP000664859"/>
    </source>
</evidence>
<gene>
    <name evidence="3" type="ORF">JKP88DRAFT_373</name>
</gene>
<dbReference type="AlphaFoldDB" id="A0A835ZH35"/>
<accession>A0A835ZH35</accession>
<feature type="signal peptide" evidence="2">
    <location>
        <begin position="1"/>
        <end position="19"/>
    </location>
</feature>
<proteinExistence type="predicted"/>
<dbReference type="OrthoDB" id="10689694at2759"/>
<dbReference type="Proteomes" id="UP000664859">
    <property type="component" value="Unassembled WGS sequence"/>
</dbReference>
<reference evidence="3" key="1">
    <citation type="submission" date="2021-02" db="EMBL/GenBank/DDBJ databases">
        <title>First Annotated Genome of the Yellow-green Alga Tribonema minus.</title>
        <authorList>
            <person name="Mahan K.M."/>
        </authorList>
    </citation>
    <scope>NUCLEOTIDE SEQUENCE</scope>
    <source>
        <strain evidence="3">UTEX B ZZ1240</strain>
    </source>
</reference>
<evidence type="ECO:0000313" key="3">
    <source>
        <dbReference type="EMBL" id="KAG5192943.1"/>
    </source>
</evidence>
<name>A0A835ZH35_9STRA</name>
<feature type="chain" id="PRO_5032702709" evidence="2">
    <location>
        <begin position="20"/>
        <end position="271"/>
    </location>
</feature>
<organism evidence="3 4">
    <name type="scientific">Tribonema minus</name>
    <dbReference type="NCBI Taxonomy" id="303371"/>
    <lineage>
        <taxon>Eukaryota</taxon>
        <taxon>Sar</taxon>
        <taxon>Stramenopiles</taxon>
        <taxon>Ochrophyta</taxon>
        <taxon>PX clade</taxon>
        <taxon>Xanthophyceae</taxon>
        <taxon>Tribonematales</taxon>
        <taxon>Tribonemataceae</taxon>
        <taxon>Tribonema</taxon>
    </lineage>
</organism>
<keyword evidence="4" id="KW-1185">Reference proteome</keyword>
<feature type="region of interest" description="Disordered" evidence="1">
    <location>
        <begin position="35"/>
        <end position="110"/>
    </location>
</feature>
<dbReference type="EMBL" id="JAFCMP010000001">
    <property type="protein sequence ID" value="KAG5192943.1"/>
    <property type="molecule type" value="Genomic_DNA"/>
</dbReference>
<keyword evidence="2" id="KW-0732">Signal</keyword>